<keyword evidence="1" id="KW-0560">Oxidoreductase</keyword>
<accession>A0ACD4DJN1</accession>
<gene>
    <name evidence="1" type="ORF">OED52_06405</name>
</gene>
<name>A0ACD4DJN1_9NOCA</name>
<dbReference type="EMBL" id="CP107551">
    <property type="protein sequence ID" value="UYP20170.1"/>
    <property type="molecule type" value="Genomic_DNA"/>
</dbReference>
<organism evidence="1 2">
    <name type="scientific">Rhodococcus sacchari</name>
    <dbReference type="NCBI Taxonomy" id="2962047"/>
    <lineage>
        <taxon>Bacteria</taxon>
        <taxon>Bacillati</taxon>
        <taxon>Actinomycetota</taxon>
        <taxon>Actinomycetes</taxon>
        <taxon>Mycobacteriales</taxon>
        <taxon>Nocardiaceae</taxon>
        <taxon>Rhodococcus</taxon>
    </lineage>
</organism>
<protein>
    <submittedName>
        <fullName evidence="1">3-oxoacyl-ACP reductase</fullName>
        <ecNumber evidence="1">1.1.1.100</ecNumber>
    </submittedName>
</protein>
<evidence type="ECO:0000313" key="1">
    <source>
        <dbReference type="EMBL" id="UYP20170.1"/>
    </source>
</evidence>
<dbReference type="EC" id="1.1.1.100" evidence="1"/>
<sequence length="254" mass="26381">MSLQNQVVLVTGAGRGLGRAIAQAFADEGAAVVLDYRTSGDAARELAEKIGADRAVALRADVTDRAQVDALFAQAREHFGRPVTAVVNNALPDFSFNGDARDKADEIAYGAFGAQFDGVIAGALNVIQAALPGMREVGGGSIVNVGTNLVQNPVVPYHDYTAAKAALLSLTRTFAADLGPDGIRVNMVSGGLLRTTDASAATPEAVFDLIASSTPLRKVTTPEDFAAAMLFFVSDWSRAVTGQNLVVDGGLVMN</sequence>
<reference evidence="1" key="1">
    <citation type="submission" date="2022-10" db="EMBL/GenBank/DDBJ databases">
        <title>Rhodococcus ferula Z13 complete genome.</title>
        <authorList>
            <person name="Long X."/>
            <person name="Zang M."/>
        </authorList>
    </citation>
    <scope>NUCLEOTIDE SEQUENCE</scope>
    <source>
        <strain evidence="1">Z13</strain>
    </source>
</reference>
<proteinExistence type="predicted"/>
<evidence type="ECO:0000313" key="2">
    <source>
        <dbReference type="Proteomes" id="UP001156484"/>
    </source>
</evidence>
<dbReference type="Proteomes" id="UP001156484">
    <property type="component" value="Chromosome"/>
</dbReference>
<keyword evidence="2" id="KW-1185">Reference proteome</keyword>